<dbReference type="GO" id="GO:0008800">
    <property type="term" value="F:beta-lactamase activity"/>
    <property type="evidence" value="ECO:0007669"/>
    <property type="project" value="UniProtKB-UniRule"/>
</dbReference>
<keyword evidence="3 7" id="KW-0732">Signal</keyword>
<keyword evidence="5 6" id="KW-0046">Antibiotic resistance</keyword>
<dbReference type="Gene3D" id="3.40.710.10">
    <property type="entry name" value="DD-peptidase/beta-lactamase superfamily"/>
    <property type="match status" value="1"/>
</dbReference>
<feature type="signal peptide" evidence="7">
    <location>
        <begin position="1"/>
        <end position="29"/>
    </location>
</feature>
<evidence type="ECO:0000256" key="2">
    <source>
        <dbReference type="ARBA" id="ARBA00012865"/>
    </source>
</evidence>
<dbReference type="InterPro" id="IPR012338">
    <property type="entry name" value="Beta-lactam/transpept-like"/>
</dbReference>
<dbReference type="Proteomes" id="UP000031563">
    <property type="component" value="Unassembled WGS sequence"/>
</dbReference>
<evidence type="ECO:0000256" key="6">
    <source>
        <dbReference type="RuleBase" id="RU361140"/>
    </source>
</evidence>
<comment type="caution">
    <text evidence="9">The sequence shown here is derived from an EMBL/GenBank/DDBJ whole genome shotgun (WGS) entry which is preliminary data.</text>
</comment>
<dbReference type="InterPro" id="IPR000871">
    <property type="entry name" value="Beta-lactam_class-A"/>
</dbReference>
<accession>A0A0F5HPF8</accession>
<dbReference type="InterPro" id="IPR045155">
    <property type="entry name" value="Beta-lactam_cat"/>
</dbReference>
<dbReference type="STRING" id="1221996.QY95_03548"/>
<comment type="catalytic activity">
    <reaction evidence="6">
        <text>a beta-lactam + H2O = a substituted beta-amino acid</text>
        <dbReference type="Rhea" id="RHEA:20401"/>
        <dbReference type="ChEBI" id="CHEBI:15377"/>
        <dbReference type="ChEBI" id="CHEBI:35627"/>
        <dbReference type="ChEBI" id="CHEBI:140347"/>
        <dbReference type="EC" id="3.5.2.6"/>
    </reaction>
</comment>
<dbReference type="GO" id="GO:0030655">
    <property type="term" value="P:beta-lactam antibiotic catabolic process"/>
    <property type="evidence" value="ECO:0007669"/>
    <property type="project" value="InterPro"/>
</dbReference>
<dbReference type="NCBIfam" id="NF033103">
    <property type="entry name" value="bla_class_A"/>
    <property type="match status" value="1"/>
</dbReference>
<evidence type="ECO:0000256" key="4">
    <source>
        <dbReference type="ARBA" id="ARBA00022801"/>
    </source>
</evidence>
<dbReference type="EMBL" id="JWIR02000074">
    <property type="protein sequence ID" value="KKB35259.1"/>
    <property type="molecule type" value="Genomic_DNA"/>
</dbReference>
<name>A0A0F5HPF8_BACTR</name>
<gene>
    <name evidence="9" type="ORF">QY95_03548</name>
</gene>
<feature type="chain" id="PRO_5002487445" description="Beta-lactamase" evidence="7">
    <location>
        <begin position="30"/>
        <end position="308"/>
    </location>
</feature>
<dbReference type="PRINTS" id="PR00118">
    <property type="entry name" value="BLACTAMASEA"/>
</dbReference>
<dbReference type="InterPro" id="IPR023650">
    <property type="entry name" value="Beta-lactam_class-A_AS"/>
</dbReference>
<dbReference type="PROSITE" id="PS00146">
    <property type="entry name" value="BETA_LACTAMASE_A"/>
    <property type="match status" value="1"/>
</dbReference>
<keyword evidence="10" id="KW-1185">Reference proteome</keyword>
<evidence type="ECO:0000259" key="8">
    <source>
        <dbReference type="Pfam" id="PF13354"/>
    </source>
</evidence>
<dbReference type="InterPro" id="IPR058139">
    <property type="entry name" value="BlaC_bacilli"/>
</dbReference>
<comment type="similarity">
    <text evidence="1 6">Belongs to the class-A beta-lactamase family.</text>
</comment>
<dbReference type="SUPFAM" id="SSF56601">
    <property type="entry name" value="beta-lactamase/transpeptidase-like"/>
    <property type="match status" value="1"/>
</dbReference>
<evidence type="ECO:0000256" key="1">
    <source>
        <dbReference type="ARBA" id="ARBA00009009"/>
    </source>
</evidence>
<evidence type="ECO:0000313" key="9">
    <source>
        <dbReference type="EMBL" id="KKB35259.1"/>
    </source>
</evidence>
<dbReference type="NCBIfam" id="NF012167">
    <property type="entry name" value="classA_firm"/>
    <property type="match status" value="1"/>
</dbReference>
<evidence type="ECO:0000256" key="3">
    <source>
        <dbReference type="ARBA" id="ARBA00022729"/>
    </source>
</evidence>
<dbReference type="PANTHER" id="PTHR35333">
    <property type="entry name" value="BETA-LACTAMASE"/>
    <property type="match status" value="1"/>
</dbReference>
<dbReference type="PANTHER" id="PTHR35333:SF3">
    <property type="entry name" value="BETA-LACTAMASE-TYPE TRANSPEPTIDASE FOLD CONTAINING PROTEIN"/>
    <property type="match status" value="1"/>
</dbReference>
<dbReference type="EC" id="3.5.2.6" evidence="2 6"/>
<organism evidence="9 10">
    <name type="scientific">Bacillus thermotolerans</name>
    <name type="common">Quasibacillus thermotolerans</name>
    <dbReference type="NCBI Taxonomy" id="1221996"/>
    <lineage>
        <taxon>Bacteria</taxon>
        <taxon>Bacillati</taxon>
        <taxon>Bacillota</taxon>
        <taxon>Bacilli</taxon>
        <taxon>Bacillales</taxon>
        <taxon>Bacillaceae</taxon>
        <taxon>Bacillus</taxon>
    </lineage>
</organism>
<evidence type="ECO:0000256" key="5">
    <source>
        <dbReference type="ARBA" id="ARBA00023251"/>
    </source>
</evidence>
<proteinExistence type="inferred from homology"/>
<dbReference type="GO" id="GO:0046677">
    <property type="term" value="P:response to antibiotic"/>
    <property type="evidence" value="ECO:0007669"/>
    <property type="project" value="UniProtKB-UniRule"/>
</dbReference>
<evidence type="ECO:0000313" key="10">
    <source>
        <dbReference type="Proteomes" id="UP000031563"/>
    </source>
</evidence>
<feature type="domain" description="Beta-lactamase class A catalytic" evidence="8">
    <location>
        <begin position="67"/>
        <end position="281"/>
    </location>
</feature>
<dbReference type="PROSITE" id="PS51257">
    <property type="entry name" value="PROKAR_LIPOPROTEIN"/>
    <property type="match status" value="1"/>
</dbReference>
<reference evidence="9" key="1">
    <citation type="submission" date="2015-02" db="EMBL/GenBank/DDBJ databases">
        <title>Genome Assembly of Bacillaceae bacterium MTCC 8252.</title>
        <authorList>
            <person name="Verma A."/>
            <person name="Khatri I."/>
            <person name="Mual P."/>
            <person name="Subramanian S."/>
            <person name="Krishnamurthi S."/>
        </authorList>
    </citation>
    <scope>NUCLEOTIDE SEQUENCE [LARGE SCALE GENOMIC DNA]</scope>
    <source>
        <strain evidence="9">MTCC 8252</strain>
    </source>
</reference>
<dbReference type="Pfam" id="PF13354">
    <property type="entry name" value="Beta-lactamase2"/>
    <property type="match status" value="1"/>
</dbReference>
<keyword evidence="4 6" id="KW-0378">Hydrolase</keyword>
<sequence>MKTYTHKFSMRDVAVLILLVAVMTLTACADKDSSANVLSKEENEEEQTANTNERFIQLEKEFDAQIGVYAIDTGTDQTIEYRPEERFAFASTYKALAAAILLKQNSLEELEKVITYTEDELVPYSPVTEKHVDTGMTLLELGEAAVRFSDNTAGNLLFEAVGGPQGFEQALRQIGDDVTEADRLEPDLNKFTPGDTRDTSTPRALATSLQVFAVGGLLSGDKRELFTDWLKGNATGDPLIRAGAPEGWEVGDKSGAGSYGTRNDIAVVWPPNRKPIVMAVLSRHHTEDAAYDDELIAQAAKITLNALE</sequence>
<evidence type="ECO:0000256" key="7">
    <source>
        <dbReference type="SAM" id="SignalP"/>
    </source>
</evidence>
<dbReference type="AlphaFoldDB" id="A0A0F5HPF8"/>
<protein>
    <recommendedName>
        <fullName evidence="2 6">Beta-lactamase</fullName>
        <ecNumber evidence="2 6">3.5.2.6</ecNumber>
    </recommendedName>
</protein>